<dbReference type="eggNOG" id="COG1629">
    <property type="taxonomic scope" value="Bacteria"/>
</dbReference>
<feature type="signal peptide" evidence="1">
    <location>
        <begin position="1"/>
        <end position="24"/>
    </location>
</feature>
<dbReference type="OrthoDB" id="982809at2"/>
<dbReference type="Proteomes" id="UP000019402">
    <property type="component" value="Unassembled WGS sequence"/>
</dbReference>
<dbReference type="EMBL" id="BAMD01000098">
    <property type="protein sequence ID" value="GAF05580.1"/>
    <property type="molecule type" value="Genomic_DNA"/>
</dbReference>
<protein>
    <submittedName>
        <fullName evidence="2">TonB-linked outer membrane protein, SusC/RagA family</fullName>
    </submittedName>
</protein>
<dbReference type="SUPFAM" id="SSF49464">
    <property type="entry name" value="Carboxypeptidase regulatory domain-like"/>
    <property type="match status" value="1"/>
</dbReference>
<evidence type="ECO:0000313" key="3">
    <source>
        <dbReference type="Proteomes" id="UP000019402"/>
    </source>
</evidence>
<dbReference type="RefSeq" id="WP_027471413.1">
    <property type="nucleotide sequence ID" value="NZ_BAMD01000098.1"/>
</dbReference>
<dbReference type="AlphaFoldDB" id="W7Y402"/>
<evidence type="ECO:0000256" key="1">
    <source>
        <dbReference type="SAM" id="SignalP"/>
    </source>
</evidence>
<keyword evidence="1" id="KW-0732">Signal</keyword>
<reference evidence="2 3" key="1">
    <citation type="journal article" date="2014" name="Genome Announc.">
        <title>Draft Genome Sequence of Cytophaga fermentans JCM 21142T, a Facultative Anaerobe Isolated from Marine Mud.</title>
        <authorList>
            <person name="Starns D."/>
            <person name="Oshima K."/>
            <person name="Suda W."/>
            <person name="Iino T."/>
            <person name="Yuki M."/>
            <person name="Inoue J."/>
            <person name="Kitamura K."/>
            <person name="Iida T."/>
            <person name="Darby A."/>
            <person name="Hattori M."/>
            <person name="Ohkuma M."/>
        </authorList>
    </citation>
    <scope>NUCLEOTIDE SEQUENCE [LARGE SCALE GENOMIC DNA]</scope>
    <source>
        <strain evidence="2 3">JCM 21142</strain>
    </source>
</reference>
<accession>W7Y402</accession>
<sequence length="225" mass="25013">MMNQKIFKLSFLLVLLALSVTAQTKEITGLVTSFNRYAMKGVQVKAKKSKKLVKTDSLGYFKILCHPKDVLIVTADGFMAERFSVKDRSHIECNMILLSNSSARKSAVKKGYMTLEEMDYAVENLMDENNDFSKFQDICELLQNKYPMAKCEEVNGANRVFLSSRPQSINAGQWALCVVDGIPTDDISSISPMQVSTIEVLAPEDAAEWGVRAGNGVLVIKLKSK</sequence>
<comment type="caution">
    <text evidence="2">The sequence shown here is derived from an EMBL/GenBank/DDBJ whole genome shotgun (WGS) entry which is preliminary data.</text>
</comment>
<gene>
    <name evidence="2" type="ORF">JCM21142_104320</name>
</gene>
<name>W7Y402_9BACT</name>
<keyword evidence="3" id="KW-1185">Reference proteome</keyword>
<organism evidence="2 3">
    <name type="scientific">Saccharicrinis fermentans DSM 9555 = JCM 21142</name>
    <dbReference type="NCBI Taxonomy" id="869213"/>
    <lineage>
        <taxon>Bacteria</taxon>
        <taxon>Pseudomonadati</taxon>
        <taxon>Bacteroidota</taxon>
        <taxon>Bacteroidia</taxon>
        <taxon>Marinilabiliales</taxon>
        <taxon>Marinilabiliaceae</taxon>
        <taxon>Saccharicrinis</taxon>
    </lineage>
</organism>
<proteinExistence type="predicted"/>
<feature type="chain" id="PRO_5004906334" evidence="1">
    <location>
        <begin position="25"/>
        <end position="225"/>
    </location>
</feature>
<dbReference type="InterPro" id="IPR037066">
    <property type="entry name" value="Plug_dom_sf"/>
</dbReference>
<evidence type="ECO:0000313" key="2">
    <source>
        <dbReference type="EMBL" id="GAF05580.1"/>
    </source>
</evidence>
<dbReference type="Gene3D" id="2.170.130.10">
    <property type="entry name" value="TonB-dependent receptor, plug domain"/>
    <property type="match status" value="1"/>
</dbReference>
<dbReference type="InterPro" id="IPR008969">
    <property type="entry name" value="CarboxyPept-like_regulatory"/>
</dbReference>
<dbReference type="STRING" id="869213.GCA_000517085_01636"/>